<name>A0ABD0M0J6_9CAEN</name>
<dbReference type="Proteomes" id="UP001519460">
    <property type="component" value="Unassembled WGS sequence"/>
</dbReference>
<feature type="region of interest" description="Disordered" evidence="1">
    <location>
        <begin position="1"/>
        <end position="22"/>
    </location>
</feature>
<feature type="non-terminal residue" evidence="2">
    <location>
        <position position="223"/>
    </location>
</feature>
<dbReference type="EMBL" id="JACVVK020000013">
    <property type="protein sequence ID" value="KAK7504913.1"/>
    <property type="molecule type" value="Genomic_DNA"/>
</dbReference>
<evidence type="ECO:0000313" key="3">
    <source>
        <dbReference type="Proteomes" id="UP001519460"/>
    </source>
</evidence>
<feature type="non-terminal residue" evidence="2">
    <location>
        <position position="1"/>
    </location>
</feature>
<reference evidence="2 3" key="1">
    <citation type="journal article" date="2023" name="Sci. Data">
        <title>Genome assembly of the Korean intertidal mud-creeper Batillaria attramentaria.</title>
        <authorList>
            <person name="Patra A.K."/>
            <person name="Ho P.T."/>
            <person name="Jun S."/>
            <person name="Lee S.J."/>
            <person name="Kim Y."/>
            <person name="Won Y.J."/>
        </authorList>
    </citation>
    <scope>NUCLEOTIDE SEQUENCE [LARGE SCALE GENOMIC DNA]</scope>
    <source>
        <strain evidence="2">Wonlab-2016</strain>
    </source>
</reference>
<gene>
    <name evidence="2" type="ORF">BaRGS_00003941</name>
</gene>
<proteinExistence type="predicted"/>
<protein>
    <recommendedName>
        <fullName evidence="4">60S ribosomal protein L34</fullName>
    </recommendedName>
</protein>
<evidence type="ECO:0000256" key="1">
    <source>
        <dbReference type="SAM" id="MobiDB-lite"/>
    </source>
</evidence>
<keyword evidence="3" id="KW-1185">Reference proteome</keyword>
<evidence type="ECO:0008006" key="4">
    <source>
        <dbReference type="Google" id="ProtNLM"/>
    </source>
</evidence>
<evidence type="ECO:0000313" key="2">
    <source>
        <dbReference type="EMBL" id="KAK7504913.1"/>
    </source>
</evidence>
<feature type="region of interest" description="Disordered" evidence="1">
    <location>
        <begin position="83"/>
        <end position="133"/>
    </location>
</feature>
<comment type="caution">
    <text evidence="2">The sequence shown here is derived from an EMBL/GenBank/DDBJ whole genome shotgun (WGS) entry which is preliminary data.</text>
</comment>
<feature type="compositionally biased region" description="Basic and acidic residues" evidence="1">
    <location>
        <begin position="83"/>
        <end position="92"/>
    </location>
</feature>
<accession>A0ABD0M0J6</accession>
<dbReference type="AlphaFoldDB" id="A0ABD0M0J6"/>
<sequence>GTSQPESPPLPTSPREHHAGLPFGSASSLASISERILPACLILCQRTDLTSVGTGFSLVEITSPEFSPPLTRQVVDTYTETDRTARLQENRARPSRPPSGVRNWTRPLRPEATPSCHGRAVRKSGSRPSANGNARGLLAAQIRVYTVKRAAWGSETARRYCNGILSVPSHRVRFGLLKTRRFETEHQKLSVVYVCSRCYRSVLTTTPADKFLRNNITEVNKMK</sequence>
<feature type="compositionally biased region" description="Pro residues" evidence="1">
    <location>
        <begin position="1"/>
        <end position="12"/>
    </location>
</feature>
<organism evidence="2 3">
    <name type="scientific">Batillaria attramentaria</name>
    <dbReference type="NCBI Taxonomy" id="370345"/>
    <lineage>
        <taxon>Eukaryota</taxon>
        <taxon>Metazoa</taxon>
        <taxon>Spiralia</taxon>
        <taxon>Lophotrochozoa</taxon>
        <taxon>Mollusca</taxon>
        <taxon>Gastropoda</taxon>
        <taxon>Caenogastropoda</taxon>
        <taxon>Sorbeoconcha</taxon>
        <taxon>Cerithioidea</taxon>
        <taxon>Batillariidae</taxon>
        <taxon>Batillaria</taxon>
    </lineage>
</organism>